<organism evidence="2 3">
    <name type="scientific">Daphnia magna</name>
    <dbReference type="NCBI Taxonomy" id="35525"/>
    <lineage>
        <taxon>Eukaryota</taxon>
        <taxon>Metazoa</taxon>
        <taxon>Ecdysozoa</taxon>
        <taxon>Arthropoda</taxon>
        <taxon>Crustacea</taxon>
        <taxon>Branchiopoda</taxon>
        <taxon>Diplostraca</taxon>
        <taxon>Cladocera</taxon>
        <taxon>Anomopoda</taxon>
        <taxon>Daphniidae</taxon>
        <taxon>Daphnia</taxon>
    </lineage>
</organism>
<evidence type="ECO:0008006" key="4">
    <source>
        <dbReference type="Google" id="ProtNLM"/>
    </source>
</evidence>
<keyword evidence="1" id="KW-0812">Transmembrane</keyword>
<feature type="transmembrane region" description="Helical" evidence="1">
    <location>
        <begin position="26"/>
        <end position="45"/>
    </location>
</feature>
<accession>A0ABR0ACZ7</accession>
<dbReference type="EMBL" id="JAOYFB010000037">
    <property type="protein sequence ID" value="KAK4022999.1"/>
    <property type="molecule type" value="Genomic_DNA"/>
</dbReference>
<evidence type="ECO:0000313" key="3">
    <source>
        <dbReference type="Proteomes" id="UP001234178"/>
    </source>
</evidence>
<dbReference type="Proteomes" id="UP001234178">
    <property type="component" value="Unassembled WGS sequence"/>
</dbReference>
<gene>
    <name evidence="2" type="ORF">OUZ56_008439</name>
</gene>
<protein>
    <recommendedName>
        <fullName evidence="4">C-type lectin domain-containing protein</fullName>
    </recommendedName>
</protein>
<sequence>MTKNDSIASHDTRCACCMDDRSWTCVLVGVITFGFIGGCIAALIVTQTGLMEYYRPTPYVPPNKAFSVDYLSQGYRYDFYKEKETYENAHRICELHNTSLLMFNSSQEEKEIDCYLNVRNNAEEEQLTLWLNETVIFGGPHIEEVVLKTIQVFAENGCDIQKNFAENQEMWTADQENNSTETTYYIEKLYGNNGLRSMTQGGTNGCWNLVRWNLALAKKHNFICKSQQADEIVDKVSYWGYNQHKSFAKMYCNT</sequence>
<comment type="caution">
    <text evidence="2">The sequence shown here is derived from an EMBL/GenBank/DDBJ whole genome shotgun (WGS) entry which is preliminary data.</text>
</comment>
<evidence type="ECO:0000313" key="2">
    <source>
        <dbReference type="EMBL" id="KAK4022999.1"/>
    </source>
</evidence>
<keyword evidence="1" id="KW-0472">Membrane</keyword>
<keyword evidence="1" id="KW-1133">Transmembrane helix</keyword>
<name>A0ABR0ACZ7_9CRUS</name>
<dbReference type="InterPro" id="IPR016186">
    <property type="entry name" value="C-type_lectin-like/link_sf"/>
</dbReference>
<dbReference type="Gene3D" id="3.10.100.10">
    <property type="entry name" value="Mannose-Binding Protein A, subunit A"/>
    <property type="match status" value="1"/>
</dbReference>
<keyword evidence="3" id="KW-1185">Reference proteome</keyword>
<dbReference type="InterPro" id="IPR016187">
    <property type="entry name" value="CTDL_fold"/>
</dbReference>
<reference evidence="2 3" key="1">
    <citation type="journal article" date="2023" name="Nucleic Acids Res.">
        <title>The hologenome of Daphnia magna reveals possible DNA methylation and microbiome-mediated evolution of the host genome.</title>
        <authorList>
            <person name="Chaturvedi A."/>
            <person name="Li X."/>
            <person name="Dhandapani V."/>
            <person name="Marshall H."/>
            <person name="Kissane S."/>
            <person name="Cuenca-Cambronero M."/>
            <person name="Asole G."/>
            <person name="Calvet F."/>
            <person name="Ruiz-Romero M."/>
            <person name="Marangio P."/>
            <person name="Guigo R."/>
            <person name="Rago D."/>
            <person name="Mirbahai L."/>
            <person name="Eastwood N."/>
            <person name="Colbourne J.K."/>
            <person name="Zhou J."/>
            <person name="Mallon E."/>
            <person name="Orsini L."/>
        </authorList>
    </citation>
    <scope>NUCLEOTIDE SEQUENCE [LARGE SCALE GENOMIC DNA]</scope>
    <source>
        <strain evidence="2">LRV0_1</strain>
    </source>
</reference>
<dbReference type="SUPFAM" id="SSF56436">
    <property type="entry name" value="C-type lectin-like"/>
    <property type="match status" value="1"/>
</dbReference>
<evidence type="ECO:0000256" key="1">
    <source>
        <dbReference type="SAM" id="Phobius"/>
    </source>
</evidence>
<proteinExistence type="predicted"/>